<comment type="caution">
    <text evidence="1">The sequence shown here is derived from an EMBL/GenBank/DDBJ whole genome shotgun (WGS) entry which is preliminary data.</text>
</comment>
<dbReference type="Pfam" id="PF09981">
    <property type="entry name" value="DUF2218"/>
    <property type="match status" value="1"/>
</dbReference>
<gene>
    <name evidence="1" type="ORF">FHS31_001946</name>
</gene>
<keyword evidence="2" id="KW-1185">Reference proteome</keyword>
<proteinExistence type="predicted"/>
<name>A0ABX0TVY1_9SPHN</name>
<evidence type="ECO:0000313" key="1">
    <source>
        <dbReference type="EMBL" id="NIJ08329.1"/>
    </source>
</evidence>
<dbReference type="Gene3D" id="3.30.310.50">
    <property type="entry name" value="Alpha-D-phosphohexomutase, C-terminal domain"/>
    <property type="match status" value="1"/>
</dbReference>
<sequence length="157" mass="17243">MAGRLAVLRRRLGIMPETAGTFLRIDAFDTGDPARALAPDTLSTYEVFMTTTEPHSATARTPTAHASRYLQQVCKHWQHNMPVEFTPEQGTVTFPKNARGADWPGDATVTFTAEADALVTRIDATSSGQLEGLKGAVARHIDRFAFREAPLPFDWQG</sequence>
<organism evidence="1 2">
    <name type="scientific">Sphingomonas vulcanisoli</name>
    <dbReference type="NCBI Taxonomy" id="1658060"/>
    <lineage>
        <taxon>Bacteria</taxon>
        <taxon>Pseudomonadati</taxon>
        <taxon>Pseudomonadota</taxon>
        <taxon>Alphaproteobacteria</taxon>
        <taxon>Sphingomonadales</taxon>
        <taxon>Sphingomonadaceae</taxon>
        <taxon>Sphingomonas</taxon>
    </lineage>
</organism>
<protein>
    <recommendedName>
        <fullName evidence="3">DUF2218 domain-containing protein</fullName>
    </recommendedName>
</protein>
<dbReference type="EMBL" id="JAAOZC010000004">
    <property type="protein sequence ID" value="NIJ08329.1"/>
    <property type="molecule type" value="Genomic_DNA"/>
</dbReference>
<evidence type="ECO:0000313" key="2">
    <source>
        <dbReference type="Proteomes" id="UP000727456"/>
    </source>
</evidence>
<dbReference type="InterPro" id="IPR014543">
    <property type="entry name" value="UCP028291"/>
</dbReference>
<reference evidence="1 2" key="1">
    <citation type="submission" date="2020-03" db="EMBL/GenBank/DDBJ databases">
        <title>Genomic Encyclopedia of Type Strains, Phase III (KMG-III): the genomes of soil and plant-associated and newly described type strains.</title>
        <authorList>
            <person name="Whitman W."/>
        </authorList>
    </citation>
    <scope>NUCLEOTIDE SEQUENCE [LARGE SCALE GENOMIC DNA]</scope>
    <source>
        <strain evidence="1 2">CECT 8804</strain>
    </source>
</reference>
<evidence type="ECO:0008006" key="3">
    <source>
        <dbReference type="Google" id="ProtNLM"/>
    </source>
</evidence>
<dbReference type="Proteomes" id="UP000727456">
    <property type="component" value="Unassembled WGS sequence"/>
</dbReference>
<accession>A0ABX0TVY1</accession>